<proteinExistence type="predicted"/>
<keyword evidence="2" id="KW-1133">Transmembrane helix</keyword>
<feature type="region of interest" description="Disordered" evidence="1">
    <location>
        <begin position="554"/>
        <end position="616"/>
    </location>
</feature>
<dbReference type="Proteomes" id="UP001596226">
    <property type="component" value="Unassembled WGS sequence"/>
</dbReference>
<evidence type="ECO:0000313" key="5">
    <source>
        <dbReference type="Proteomes" id="UP001596226"/>
    </source>
</evidence>
<comment type="caution">
    <text evidence="4">The sequence shown here is derived from an EMBL/GenBank/DDBJ whole genome shotgun (WGS) entry which is preliminary data.</text>
</comment>
<dbReference type="Gene3D" id="3.10.620.30">
    <property type="match status" value="1"/>
</dbReference>
<feature type="transmembrane region" description="Helical" evidence="2">
    <location>
        <begin position="218"/>
        <end position="241"/>
    </location>
</feature>
<feature type="transmembrane region" description="Helical" evidence="2">
    <location>
        <begin position="118"/>
        <end position="137"/>
    </location>
</feature>
<dbReference type="SMART" id="SM00460">
    <property type="entry name" value="TGc"/>
    <property type="match status" value="1"/>
</dbReference>
<feature type="transmembrane region" description="Helical" evidence="2">
    <location>
        <begin position="56"/>
        <end position="75"/>
    </location>
</feature>
<evidence type="ECO:0000256" key="1">
    <source>
        <dbReference type="SAM" id="MobiDB-lite"/>
    </source>
</evidence>
<dbReference type="EMBL" id="JBHSQS010000002">
    <property type="protein sequence ID" value="MFC5922551.1"/>
    <property type="molecule type" value="Genomic_DNA"/>
</dbReference>
<dbReference type="Pfam" id="PF01841">
    <property type="entry name" value="Transglut_core"/>
    <property type="match status" value="1"/>
</dbReference>
<feature type="transmembrane region" description="Helical" evidence="2">
    <location>
        <begin position="29"/>
        <end position="49"/>
    </location>
</feature>
<dbReference type="SUPFAM" id="SSF54001">
    <property type="entry name" value="Cysteine proteinases"/>
    <property type="match status" value="1"/>
</dbReference>
<feature type="transmembrane region" description="Helical" evidence="2">
    <location>
        <begin position="144"/>
        <end position="162"/>
    </location>
</feature>
<name>A0ABW1GZG0_9ACTN</name>
<dbReference type="InterPro" id="IPR038765">
    <property type="entry name" value="Papain-like_cys_pep_sf"/>
</dbReference>
<sequence>MIASRNIGAVAAAATLLAAAPLSAIFQSWTWLIQSAIAVAAVAGVAALTRLVRAPLWGQVLGMLAALALALTWLFPSGAELLTFLPTPGTFAHFADLLSGSMQDMRSYGVEVPDTDPLLFITVLGVGGVAVLVDVLAVGLRRPALAGLPMLAIYSVPVAVYVDSVPPVPFVVGAAGYLWLLVTDNVDRVRRFGRRFTGEGRDVDVWEASPLASAGRRLAVVGVALAVALPLAVPGMTGGLLDTLGGGTGSGNGSGRSGSGSSGRIDLFASLAGQLNQSEVADLVKVTTSEPSPFYLRYAVADELRPNGFVARNPNGQPANRNLPDPRERATPGVQRTPYRATVEVTKSLNMSLLPVYAEPVRTDDLNGNWLYDASQQVVFSNRENSRGRKYSFDYVRSTYTPGTLRTAQPLPAEHPIRRQLTATPGPVPEVETLVKELVQGKRTDYDRVFAIYQHFSADNGFSYRLSTVSGSSGQDIVNFLTNKVGYCQQYAAAMAWLVRAAGIPARVAFGFTNGSNQDGNTYTLTNRNLHAWTEVYFDGFGWVPFDATPAGSVTGSTRSAWAPDNDAPEPSSPSTGATGAPEGPDASAGPVGPDNADRDTDSGLSLSGETPAEQPPVWPWWTAGLLALLALLAVPALRRLTLRRQRGSRAAGGTVVAATPDGVPGAGAPVMVVEADANRARADAHAAWAELLDTLVDFRVPIDRTETPRATADRLVRESFADDTAAVGAARLLGRAEERARYARDPLTGERLLPALRAVRGALATRADRRTRLLAAVLPPSVLLRWRVSLADTSGRTVALTGRIRGRLLRWNPRRLLADRAAR</sequence>
<dbReference type="Pfam" id="PF11992">
    <property type="entry name" value="TgpA_N"/>
    <property type="match status" value="1"/>
</dbReference>
<evidence type="ECO:0000259" key="3">
    <source>
        <dbReference type="SMART" id="SM00460"/>
    </source>
</evidence>
<gene>
    <name evidence="4" type="ORF">ACFQGL_04245</name>
</gene>
<dbReference type="PANTHER" id="PTHR42736">
    <property type="entry name" value="PROTEIN-GLUTAMINE GAMMA-GLUTAMYLTRANSFERASE"/>
    <property type="match status" value="1"/>
</dbReference>
<feature type="transmembrane region" description="Helical" evidence="2">
    <location>
        <begin position="168"/>
        <end position="186"/>
    </location>
</feature>
<dbReference type="InterPro" id="IPR017975">
    <property type="entry name" value="Tubulin_CS"/>
</dbReference>
<dbReference type="PANTHER" id="PTHR42736:SF1">
    <property type="entry name" value="PROTEIN-GLUTAMINE GAMMA-GLUTAMYLTRANSFERASE"/>
    <property type="match status" value="1"/>
</dbReference>
<feature type="domain" description="Transglutaminase-like" evidence="3">
    <location>
        <begin position="480"/>
        <end position="550"/>
    </location>
</feature>
<accession>A0ABW1GZG0</accession>
<reference evidence="5" key="1">
    <citation type="journal article" date="2019" name="Int. J. Syst. Evol. Microbiol.">
        <title>The Global Catalogue of Microorganisms (GCM) 10K type strain sequencing project: providing services to taxonomists for standard genome sequencing and annotation.</title>
        <authorList>
            <consortium name="The Broad Institute Genomics Platform"/>
            <consortium name="The Broad Institute Genome Sequencing Center for Infectious Disease"/>
            <person name="Wu L."/>
            <person name="Ma J."/>
        </authorList>
    </citation>
    <scope>NUCLEOTIDE SEQUENCE [LARGE SCALE GENOMIC DNA]</scope>
    <source>
        <strain evidence="5">CGMCC 4.7144</strain>
    </source>
</reference>
<protein>
    <submittedName>
        <fullName evidence="4">DUF3488 and DUF4129 domain-containing transglutaminase family protein</fullName>
    </submittedName>
</protein>
<keyword evidence="2" id="KW-0812">Transmembrane</keyword>
<evidence type="ECO:0000256" key="2">
    <source>
        <dbReference type="SAM" id="Phobius"/>
    </source>
</evidence>
<feature type="region of interest" description="Disordered" evidence="1">
    <location>
        <begin position="308"/>
        <end position="333"/>
    </location>
</feature>
<dbReference type="InterPro" id="IPR021878">
    <property type="entry name" value="TgpA_N"/>
</dbReference>
<evidence type="ECO:0000313" key="4">
    <source>
        <dbReference type="EMBL" id="MFC5922551.1"/>
    </source>
</evidence>
<dbReference type="PROSITE" id="PS00227">
    <property type="entry name" value="TUBULIN"/>
    <property type="match status" value="1"/>
</dbReference>
<organism evidence="4 5">
    <name type="scientific">Micromonospora vulcania</name>
    <dbReference type="NCBI Taxonomy" id="1441873"/>
    <lineage>
        <taxon>Bacteria</taxon>
        <taxon>Bacillati</taxon>
        <taxon>Actinomycetota</taxon>
        <taxon>Actinomycetes</taxon>
        <taxon>Micromonosporales</taxon>
        <taxon>Micromonosporaceae</taxon>
        <taxon>Micromonospora</taxon>
    </lineage>
</organism>
<dbReference type="InterPro" id="IPR052901">
    <property type="entry name" value="Bact_TGase-like"/>
</dbReference>
<keyword evidence="2" id="KW-0472">Membrane</keyword>
<dbReference type="InterPro" id="IPR002931">
    <property type="entry name" value="Transglutaminase-like"/>
</dbReference>
<keyword evidence="5" id="KW-1185">Reference proteome</keyword>
<dbReference type="RefSeq" id="WP_377505578.1">
    <property type="nucleotide sequence ID" value="NZ_JBHSQS010000002.1"/>
</dbReference>